<feature type="compositionally biased region" description="Basic residues" evidence="1">
    <location>
        <begin position="326"/>
        <end position="338"/>
    </location>
</feature>
<dbReference type="Proteomes" id="UP000232496">
    <property type="component" value="Chromosome"/>
</dbReference>
<evidence type="ECO:0000313" key="4">
    <source>
        <dbReference type="Proteomes" id="UP000232496"/>
    </source>
</evidence>
<protein>
    <submittedName>
        <fullName evidence="2">Uncharacterized protein</fullName>
    </submittedName>
</protein>
<dbReference type="EMBL" id="CP021552">
    <property type="protein sequence ID" value="AUD91154.1"/>
    <property type="molecule type" value="Genomic_DNA"/>
</dbReference>
<accession>A0AAD0BBZ6</accession>
<name>A0AAD0BBZ6_BIFBR</name>
<proteinExistence type="predicted"/>
<feature type="region of interest" description="Disordered" evidence="1">
    <location>
        <begin position="326"/>
        <end position="350"/>
    </location>
</feature>
<evidence type="ECO:0000313" key="3">
    <source>
        <dbReference type="EMBL" id="AUE18584.1"/>
    </source>
</evidence>
<organism evidence="2">
    <name type="scientific">Bifidobacterium breve</name>
    <dbReference type="NCBI Taxonomy" id="1685"/>
    <lineage>
        <taxon>Bacteria</taxon>
        <taxon>Bacillati</taxon>
        <taxon>Actinomycetota</taxon>
        <taxon>Actinomycetes</taxon>
        <taxon>Bifidobacteriales</taxon>
        <taxon>Bifidobacteriaceae</taxon>
        <taxon>Bifidobacterium</taxon>
    </lineage>
</organism>
<sequence>MFSIDVSQAQGADLAHVQASRRQSEPDDQTKVCRHRFSELARFSHGQRSLVSGIQITTGRIYPAWIGGENRLSVAQSVGHCGVEHAAKHHRRTPQPVRGHRCLCRVEPSVDIRLPDVKQLTVAEGLVQIPDGGFMGAHCQWAQLLAPAVAQLPAIPVAVFAEGQAIGILVDQLPFRPLRRRNPCAFACPILFDQLPLLVQPAFGVGLPIRREVSLHFDGVVERAPVPGLPGGENALGVMPCHQRPEGTLRFVAHVIPPRMSDIDECGSAGRIVPAPKSEETRCWRAASVGSTATGTRCITMTEPGCGAWLRQSRHTSESLLSHFPHRSQTRCQQHRQGHPGSHVNPRLDA</sequence>
<evidence type="ECO:0000256" key="1">
    <source>
        <dbReference type="SAM" id="MobiDB-lite"/>
    </source>
</evidence>
<dbReference type="EMBL" id="CP023198">
    <property type="protein sequence ID" value="AUE18584.1"/>
    <property type="molecule type" value="Genomic_DNA"/>
</dbReference>
<reference evidence="2" key="1">
    <citation type="submission" date="2017-05" db="EMBL/GenBank/DDBJ databases">
        <title>Comparative genomics and methylome analysis of the gut commensal Bifidobacterium breve.</title>
        <authorList>
            <person name="Bottacini F."/>
            <person name="Morrissey R."/>
            <person name="Roberts R.J."/>
            <person name="James K."/>
            <person name="van Breen J."/>
            <person name="Egan M."/>
            <person name="Lambert J."/>
            <person name="van Limpt K."/>
            <person name="Stanton C."/>
            <person name="Knol J."/>
            <person name="O' Connell Motherway M."/>
            <person name="van Sinderen D."/>
        </authorList>
    </citation>
    <scope>NUCLEOTIDE SEQUENCE [LARGE SCALE GENOMIC DNA]</scope>
    <source>
        <strain evidence="2">DRBB27</strain>
        <strain evidence="3 4">DRBB29</strain>
    </source>
</reference>
<dbReference type="AlphaFoldDB" id="A0AAD0BBZ6"/>
<evidence type="ECO:0000313" key="2">
    <source>
        <dbReference type="EMBL" id="AUD91154.1"/>
    </source>
</evidence>
<gene>
    <name evidence="2" type="ORF">DRBB27_1029</name>
    <name evidence="3" type="ORF">DRBB29_1030</name>
</gene>